<gene>
    <name evidence="1" type="ORF">H8E23_05010</name>
</gene>
<name>A0A8J6NV53_9BACT</name>
<evidence type="ECO:0000313" key="1">
    <source>
        <dbReference type="EMBL" id="MBC8360736.1"/>
    </source>
</evidence>
<dbReference type="AlphaFoldDB" id="A0A8J6NV53"/>
<protein>
    <submittedName>
        <fullName evidence="1">Nucleotidyl transferase AbiEii/AbiGii toxin family protein</fullName>
    </submittedName>
</protein>
<comment type="caution">
    <text evidence="1">The sequence shown here is derived from an EMBL/GenBank/DDBJ whole genome shotgun (WGS) entry which is preliminary data.</text>
</comment>
<sequence>MKDTVFFKQAELLLRILPLIYKEEVFALKGGTAINFFVRDLPRLSVDIDLTYLPVNDRDFALNEIRSILLLISEGIKKRIPGTGVIPKRIHGTEIVRGLIVDREGVTVKIEPNLVLRGSVYPSEIKTLSKKAQDLFELSLQSRTLSPYDLYASKICAALDRQHPRDLFDVHLLLKSQGLKPETRKAFVIYLVSHPRPMVEILSPQQKDIRDIFEKEFKGMIAESITFEALETTRNELVAILREELTPDERSFIVSIKQGQPLWDLLELEGIKDLPAVKWKLLNISKMDPAKHRKAVHKLRDYLGV</sequence>
<dbReference type="InterPro" id="IPR014942">
    <property type="entry name" value="AbiEii"/>
</dbReference>
<dbReference type="Pfam" id="PF08843">
    <property type="entry name" value="AbiEii"/>
    <property type="match status" value="1"/>
</dbReference>
<evidence type="ECO:0000313" key="2">
    <source>
        <dbReference type="Proteomes" id="UP000603434"/>
    </source>
</evidence>
<proteinExistence type="predicted"/>
<dbReference type="EMBL" id="JACNJH010000102">
    <property type="protein sequence ID" value="MBC8360736.1"/>
    <property type="molecule type" value="Genomic_DNA"/>
</dbReference>
<dbReference type="GO" id="GO:0016740">
    <property type="term" value="F:transferase activity"/>
    <property type="evidence" value="ECO:0007669"/>
    <property type="project" value="UniProtKB-KW"/>
</dbReference>
<reference evidence="1 2" key="1">
    <citation type="submission" date="2020-08" db="EMBL/GenBank/DDBJ databases">
        <title>Bridging the membrane lipid divide: bacteria of the FCB group superphylum have the potential to synthesize archaeal ether lipids.</title>
        <authorList>
            <person name="Villanueva L."/>
            <person name="Von Meijenfeldt F.A.B."/>
            <person name="Westbye A.B."/>
            <person name="Yadav S."/>
            <person name="Hopmans E.C."/>
            <person name="Dutilh B.E."/>
            <person name="Sinninghe Damste J.S."/>
        </authorList>
    </citation>
    <scope>NUCLEOTIDE SEQUENCE [LARGE SCALE GENOMIC DNA]</scope>
    <source>
        <strain evidence="1">NIOZ-UU30</strain>
    </source>
</reference>
<dbReference type="Proteomes" id="UP000603434">
    <property type="component" value="Unassembled WGS sequence"/>
</dbReference>
<dbReference type="Gene3D" id="3.10.450.620">
    <property type="entry name" value="JHP933, nucleotidyltransferase-like core domain"/>
    <property type="match status" value="1"/>
</dbReference>
<accession>A0A8J6NV53</accession>
<keyword evidence="1" id="KW-0808">Transferase</keyword>
<organism evidence="1 2">
    <name type="scientific">Candidatus Desulfatibia profunda</name>
    <dbReference type="NCBI Taxonomy" id="2841695"/>
    <lineage>
        <taxon>Bacteria</taxon>
        <taxon>Pseudomonadati</taxon>
        <taxon>Thermodesulfobacteriota</taxon>
        <taxon>Desulfobacteria</taxon>
        <taxon>Desulfobacterales</taxon>
        <taxon>Desulfobacterales incertae sedis</taxon>
        <taxon>Candidatus Desulfatibia</taxon>
    </lineage>
</organism>